<accession>A0A366MQ10</accession>
<evidence type="ECO:0000313" key="1">
    <source>
        <dbReference type="EMBL" id="RBQ27943.1"/>
    </source>
</evidence>
<dbReference type="EMBL" id="PDKB01000031">
    <property type="protein sequence ID" value="RBQ27943.1"/>
    <property type="molecule type" value="Genomic_DNA"/>
</dbReference>
<sequence length="336" mass="40088">MKNQEINTILDDELEPISNNAFTKVLFTATNELDFENLKESLQLKKTFGAENLEKITMYNIESYAESQDYRNDDEFKEVNRHKLPFLEEDKYREWTPGKDDGPKDFILEQPHFKLYNEKYELNIKIDDEKFTLNLHLDDTHILGNKFASKNEYIQDKIKNIAKENSCELLLIHSEDRFADIVGENYSIGYIKNFDKDGKDITPEEIKKRNVYSHHREDNIEYFSRNVKYYTEREKEEDRNKFKESYSKTLEEQANSKSFKELLKEIKLDSIKDLAKDIIKRLGEDWNNPVTFLGEVKEAYKFNKEAFKDDVEKRKSIKKAFKPKEKQQSKSKDMER</sequence>
<dbReference type="Proteomes" id="UP000252669">
    <property type="component" value="Unassembled WGS sequence"/>
</dbReference>
<gene>
    <name evidence="1" type="ORF">CRU91_11845</name>
</gene>
<keyword evidence="2" id="KW-1185">Reference proteome</keyword>
<evidence type="ECO:0000313" key="2">
    <source>
        <dbReference type="Proteomes" id="UP000252669"/>
    </source>
</evidence>
<protein>
    <submittedName>
        <fullName evidence="1">Uncharacterized protein</fullName>
    </submittedName>
</protein>
<reference evidence="1 2" key="1">
    <citation type="submission" date="2017-10" db="EMBL/GenBank/DDBJ databases">
        <title>Genomics of the genus Arcobacter.</title>
        <authorList>
            <person name="Perez-Cataluna A."/>
            <person name="Figueras M.J."/>
        </authorList>
    </citation>
    <scope>NUCLEOTIDE SEQUENCE [LARGE SCALE GENOMIC DNA]</scope>
    <source>
        <strain evidence="1 2">CECT 9230</strain>
    </source>
</reference>
<dbReference type="AlphaFoldDB" id="A0A366MQ10"/>
<name>A0A366MQ10_9BACT</name>
<dbReference type="RefSeq" id="WP_113895428.1">
    <property type="nucleotide sequence ID" value="NZ_JANJGA010000029.1"/>
</dbReference>
<comment type="caution">
    <text evidence="1">The sequence shown here is derived from an EMBL/GenBank/DDBJ whole genome shotgun (WGS) entry which is preliminary data.</text>
</comment>
<organism evidence="1 2">
    <name type="scientific">Aliarcobacter vitoriensis</name>
    <dbReference type="NCBI Taxonomy" id="2011099"/>
    <lineage>
        <taxon>Bacteria</taxon>
        <taxon>Pseudomonadati</taxon>
        <taxon>Campylobacterota</taxon>
        <taxon>Epsilonproteobacteria</taxon>
        <taxon>Campylobacterales</taxon>
        <taxon>Arcobacteraceae</taxon>
        <taxon>Aliarcobacter</taxon>
    </lineage>
</organism>
<proteinExistence type="predicted"/>